<dbReference type="AlphaFoldDB" id="A0A6M4MEK5"/>
<name>A0A6M4MEK5_9ALTE</name>
<reference evidence="2" key="1">
    <citation type="submission" date="2014-12" db="EMBL/GenBank/DDBJ databases">
        <title>Complete genome sequence of a multi-drug resistant Klebsiella pneumoniae.</title>
        <authorList>
            <person name="Hua X."/>
            <person name="Chen Q."/>
            <person name="Li X."/>
            <person name="Feng Y."/>
            <person name="Ruan Z."/>
            <person name="Yu Y."/>
        </authorList>
    </citation>
    <scope>NUCLEOTIDE SEQUENCE [LARGE SCALE GENOMIC DNA]</scope>
    <source>
        <strain evidence="2">5.12</strain>
    </source>
</reference>
<sequence length="194" mass="21921">MIDLNSLGQQDSRVREIILFLLEKNGTATLDETHRHLNSIGVRISKKMLHKLFQLMGGCREVRYTVGRKGHKTRILFGLSSPDASISALQNVVTNLNEERARKIYNQIFDSGEWAYTEGKTFQQHVCDRYAQDLGMQEKEAVTLFEKIGAESQNPDPLVVQTGRANTSHQGTKVQSLINELKSLTNARSVMLVY</sequence>
<keyword evidence="2" id="KW-1185">Reference proteome</keyword>
<evidence type="ECO:0000313" key="1">
    <source>
        <dbReference type="EMBL" id="QJR81050.1"/>
    </source>
</evidence>
<dbReference type="Proteomes" id="UP000219285">
    <property type="component" value="Chromosome"/>
</dbReference>
<evidence type="ECO:0000313" key="2">
    <source>
        <dbReference type="Proteomes" id="UP000219285"/>
    </source>
</evidence>
<accession>A0A6M4MEK5</accession>
<dbReference type="EMBL" id="CP052766">
    <property type="protein sequence ID" value="QJR81050.1"/>
    <property type="molecule type" value="Genomic_DNA"/>
</dbReference>
<reference evidence="1 2" key="2">
    <citation type="submission" date="2020-04" db="EMBL/GenBank/DDBJ databases">
        <title>Complete genome sequence of Alteromonas pelagimontana 5.12T.</title>
        <authorList>
            <person name="Sinha R.K."/>
            <person name="Krishnan K.P."/>
            <person name="Kurian J.P."/>
        </authorList>
    </citation>
    <scope>NUCLEOTIDE SEQUENCE [LARGE SCALE GENOMIC DNA]</scope>
    <source>
        <strain evidence="1 2">5.12</strain>
    </source>
</reference>
<gene>
    <name evidence="1" type="ORF">CA267_009805</name>
</gene>
<organism evidence="1 2">
    <name type="scientific">Alteromonas pelagimontana</name>
    <dbReference type="NCBI Taxonomy" id="1858656"/>
    <lineage>
        <taxon>Bacteria</taxon>
        <taxon>Pseudomonadati</taxon>
        <taxon>Pseudomonadota</taxon>
        <taxon>Gammaproteobacteria</taxon>
        <taxon>Alteromonadales</taxon>
        <taxon>Alteromonadaceae</taxon>
        <taxon>Alteromonas/Salinimonas group</taxon>
        <taxon>Alteromonas</taxon>
    </lineage>
</organism>
<dbReference type="RefSeq" id="WP_097349104.1">
    <property type="nucleotide sequence ID" value="NZ_CP052766.1"/>
</dbReference>
<dbReference type="KEGG" id="apel:CA267_009805"/>
<proteinExistence type="predicted"/>
<protein>
    <submittedName>
        <fullName evidence="1">Uncharacterized protein</fullName>
    </submittedName>
</protein>